<evidence type="ECO:0000313" key="3">
    <source>
        <dbReference type="Proteomes" id="UP000002724"/>
    </source>
</evidence>
<feature type="domain" description="TIR" evidence="1">
    <location>
        <begin position="9"/>
        <end position="123"/>
    </location>
</feature>
<proteinExistence type="predicted"/>
<dbReference type="RefSeq" id="WP_012508192.1">
    <property type="nucleotide sequence ID" value="NC_011060.1"/>
</dbReference>
<accession>B4SA08</accession>
<dbReference type="Pfam" id="PF13676">
    <property type="entry name" value="TIR_2"/>
    <property type="match status" value="1"/>
</dbReference>
<gene>
    <name evidence="2" type="ordered locus">Ppha_1450</name>
</gene>
<name>B4SA08_PELPB</name>
<dbReference type="GO" id="GO:0007165">
    <property type="term" value="P:signal transduction"/>
    <property type="evidence" value="ECO:0007669"/>
    <property type="project" value="InterPro"/>
</dbReference>
<dbReference type="Proteomes" id="UP000002724">
    <property type="component" value="Chromosome"/>
</dbReference>
<dbReference type="OrthoDB" id="583767at2"/>
<sequence>MTTLFDFDVLLSFAGKERHFARAIHDIASANGLRVFLDEEFQHEIWGRNLVEYLDQTYRERGQFVLVLLSKSYRDKGFTKVELFAAFDRMINERAEYLLPVKVDDDSWIDGLPRSTAYLDLRKEGVLGVCKLLLKKIRGSTASLIIPPGINIPRIPSASISGDQLAEYLVELCARPQVTLFGALVYDETNIGLRRLLRDQDSWDALDKASGQNLEVFAIRDTEQYGSDAPPFQQEMMTSISLSCARDRGYYYSKLLHDYFGREKTRLAYPSFLLFIVEKRKVKKCWLIPFHRATPDETLDWLIDLFSSIKKCLLVAGGANASSDEVISKLKELLLDGKYKLNIQQVMNDAERAVRLLTEYIE</sequence>
<keyword evidence="3" id="KW-1185">Reference proteome</keyword>
<evidence type="ECO:0000259" key="1">
    <source>
        <dbReference type="Pfam" id="PF13676"/>
    </source>
</evidence>
<evidence type="ECO:0000313" key="2">
    <source>
        <dbReference type="EMBL" id="ACF43704.1"/>
    </source>
</evidence>
<reference evidence="2 3" key="1">
    <citation type="submission" date="2008-06" db="EMBL/GenBank/DDBJ databases">
        <title>Complete sequence of Pelodictyon phaeoclathratiforme BU-1.</title>
        <authorList>
            <consortium name="US DOE Joint Genome Institute"/>
            <person name="Lucas S."/>
            <person name="Copeland A."/>
            <person name="Lapidus A."/>
            <person name="Glavina del Rio T."/>
            <person name="Dalin E."/>
            <person name="Tice H."/>
            <person name="Bruce D."/>
            <person name="Goodwin L."/>
            <person name="Pitluck S."/>
            <person name="Schmutz J."/>
            <person name="Larimer F."/>
            <person name="Land M."/>
            <person name="Hauser L."/>
            <person name="Kyrpides N."/>
            <person name="Mikhailova N."/>
            <person name="Liu Z."/>
            <person name="Li T."/>
            <person name="Zhao F."/>
            <person name="Overmann J."/>
            <person name="Bryant D.A."/>
            <person name="Richardson P."/>
        </authorList>
    </citation>
    <scope>NUCLEOTIDE SEQUENCE [LARGE SCALE GENOMIC DNA]</scope>
    <source>
        <strain evidence="3">DSM 5477 / BU-1</strain>
    </source>
</reference>
<dbReference type="InterPro" id="IPR000157">
    <property type="entry name" value="TIR_dom"/>
</dbReference>
<dbReference type="SUPFAM" id="SSF52200">
    <property type="entry name" value="Toll/Interleukin receptor TIR domain"/>
    <property type="match status" value="1"/>
</dbReference>
<dbReference type="HOGENOM" id="CLU_764731_0_0_10"/>
<protein>
    <recommendedName>
        <fullName evidence="1">TIR domain-containing protein</fullName>
    </recommendedName>
</protein>
<dbReference type="eggNOG" id="COG4916">
    <property type="taxonomic scope" value="Bacteria"/>
</dbReference>
<dbReference type="AlphaFoldDB" id="B4SA08"/>
<organism evidence="2 3">
    <name type="scientific">Pelodictyon phaeoclathratiforme (strain DSM 5477 / BU-1)</name>
    <dbReference type="NCBI Taxonomy" id="324925"/>
    <lineage>
        <taxon>Bacteria</taxon>
        <taxon>Pseudomonadati</taxon>
        <taxon>Chlorobiota</taxon>
        <taxon>Chlorobiia</taxon>
        <taxon>Chlorobiales</taxon>
        <taxon>Chlorobiaceae</taxon>
        <taxon>Chlorobium/Pelodictyon group</taxon>
        <taxon>Pelodictyon</taxon>
    </lineage>
</organism>
<dbReference type="InterPro" id="IPR035897">
    <property type="entry name" value="Toll_tir_struct_dom_sf"/>
</dbReference>
<dbReference type="EMBL" id="CP001110">
    <property type="protein sequence ID" value="ACF43704.1"/>
    <property type="molecule type" value="Genomic_DNA"/>
</dbReference>
<dbReference type="Gene3D" id="3.40.50.10140">
    <property type="entry name" value="Toll/interleukin-1 receptor homology (TIR) domain"/>
    <property type="match status" value="1"/>
</dbReference>
<dbReference type="STRING" id="324925.Ppha_1450"/>
<dbReference type="KEGG" id="pph:Ppha_1450"/>